<dbReference type="InterPro" id="IPR035974">
    <property type="entry name" value="Rap/Ran-GAP_sf"/>
</dbReference>
<evidence type="ECO:0000313" key="2">
    <source>
        <dbReference type="EMBL" id="CAF0795146.1"/>
    </source>
</evidence>
<comment type="caution">
    <text evidence="2">The sequence shown here is derived from an EMBL/GenBank/DDBJ whole genome shotgun (WGS) entry which is preliminary data.</text>
</comment>
<dbReference type="PANTHER" id="PTHR21344:SF1">
    <property type="entry name" value="RAL GTPASE-ACTIVATING PROTEIN SUBUNIT BETA"/>
    <property type="match status" value="1"/>
</dbReference>
<dbReference type="GO" id="GO:0051056">
    <property type="term" value="P:regulation of small GTPase mediated signal transduction"/>
    <property type="evidence" value="ECO:0007669"/>
    <property type="project" value="InterPro"/>
</dbReference>
<gene>
    <name evidence="2" type="ORF">OXX778_LOCUS6175</name>
</gene>
<dbReference type="GO" id="GO:0005096">
    <property type="term" value="F:GTPase activator activity"/>
    <property type="evidence" value="ECO:0007669"/>
    <property type="project" value="InterPro"/>
</dbReference>
<dbReference type="InterPro" id="IPR039930">
    <property type="entry name" value="RALGAPB"/>
</dbReference>
<keyword evidence="3" id="KW-1185">Reference proteome</keyword>
<dbReference type="OrthoDB" id="10009983at2759"/>
<dbReference type="Proteomes" id="UP000663879">
    <property type="component" value="Unassembled WGS sequence"/>
</dbReference>
<organism evidence="2 3">
    <name type="scientific">Brachionus calyciflorus</name>
    <dbReference type="NCBI Taxonomy" id="104777"/>
    <lineage>
        <taxon>Eukaryota</taxon>
        <taxon>Metazoa</taxon>
        <taxon>Spiralia</taxon>
        <taxon>Gnathifera</taxon>
        <taxon>Rotifera</taxon>
        <taxon>Eurotatoria</taxon>
        <taxon>Monogononta</taxon>
        <taxon>Pseudotrocha</taxon>
        <taxon>Ploima</taxon>
        <taxon>Brachionidae</taxon>
        <taxon>Brachionus</taxon>
    </lineage>
</organism>
<dbReference type="PANTHER" id="PTHR21344">
    <property type="entry name" value="RAL GTPASE-ACTIVATING PROTEIN SUBUNIT BETA"/>
    <property type="match status" value="1"/>
</dbReference>
<evidence type="ECO:0000313" key="3">
    <source>
        <dbReference type="Proteomes" id="UP000663879"/>
    </source>
</evidence>
<dbReference type="AlphaFoldDB" id="A0A813SGE4"/>
<protein>
    <recommendedName>
        <fullName evidence="1">Ral GTPase-activating protein subunit alpha/beta N-terminal domain-containing protein</fullName>
    </recommendedName>
</protein>
<name>A0A813SGE4_9BILA</name>
<dbReference type="InterPro" id="IPR046859">
    <property type="entry name" value="RGPA/RALGAPB_N"/>
</dbReference>
<dbReference type="EMBL" id="CAJNOC010000714">
    <property type="protein sequence ID" value="CAF0795146.1"/>
    <property type="molecule type" value="Genomic_DNA"/>
</dbReference>
<reference evidence="2" key="1">
    <citation type="submission" date="2021-02" db="EMBL/GenBank/DDBJ databases">
        <authorList>
            <person name="Nowell W R."/>
        </authorList>
    </citation>
    <scope>NUCLEOTIDE SEQUENCE</scope>
    <source>
        <strain evidence="2">Ploen Becks lab</strain>
    </source>
</reference>
<dbReference type="SUPFAM" id="SSF111347">
    <property type="entry name" value="Rap/Ran-GAP"/>
    <property type="match status" value="1"/>
</dbReference>
<sequence>MFSNYTSLKDQIEKEIENQKSVLNKFPESISRPITQSCSKHLAQFTSFQLPFKDHPPENFQNDFICLETPEQVNWILENLMYGLQLSHEYQDIIKDCWNIYHDWLSILLDEPKLFLPQPIKDNPRHYARKMLWHLYHLFVPRGQTPAPTKHVMMCHGVLVLIETIAKDSKLLDSDLWEEFLKFFLAINNAVLSPPFQKDDFGEVLSTRIIATLFEIWLIACHKVFPSPSLWKTFHDLCSNWRHHMSLITEWNRVVNALTSRVLELFNDNKKISTINTPTSTTTTTTTNNNNSNISNSINDTNVAYDIQNIINSMNRQQVVQSWIRFMHIIGRPIDFMDTHGMIKNLDRKLLLNEQLNLPSQITTNCVKKLPLIHLEYLKSVSKMIETYLKTQSICSVNSLLDLFGVWLFETVQMTRVEFANGQAEAIGCLCRIFCCLKTGEKVNMEYLSRFYSILTTCLNKQVLINDEMDSCECLFSIIINCVGFYRVDLDGSVVLLGAFLNAVQSIFKLKYTQKEQLVCIGSRSVSLTELKRSTIQLFSQIISLNLVEYKSRILEIYLSGMSNESDSLNLQLLFACGKLLIGEWVLDECKMRTSSSSSSIVEQKKEKALYCYNQIVSLICAPLKVNANTLQNHSFALCIFDCLTSIVSADYLGILNENDNQITKIAISWIWNYIKSQIKRRSRDHTKEMHSVICSAYQCLISILITRPDVLKDKQTLQTVTNCIEIGISGSSSLLDSELVYKWDKELKPASLRVKEAAECVLFYLMEYQNQSNDLRQPLSEKDFVDLVNTPEWKFYALDNSVIVSILDRQLLNKECNMSKITPQVILIARTAFNRQAWLINQRQSSLFKMHNKLDINYKLNKTITELYEPFKKLYKYENYLAESQNVPKCELSIPSIGDISTKLYKNVLPKFEKIKKEQIDVENEQIVKNLDANKDIRIHSQLDESLNMKNCAAFETSSRIFLTNLGLVKLDAKLPGDFVELSNVNEAILDLDNVATRTYSQAFIFYVRSNKTSLKLIQESLNLKLNNQFYEFVNTLGNIVSVNNSNDNKKLKDLNGLDSLIYWSDICNELSFILPNNNNYNSLTTDFFKTKSQTLPNDLKVLIVWLENIQDFDHLPIDEMVMQTDYITPSVNMGTRPKEIIVIFIHPLKNKLNRITIWSNLAKKYYYTMPLIDGMVVSSRMLSSMIRQTALNIFRRKRLEIDDYQPPHVRRKNKIAEIIKKHQIKKPEPELYTSFLMGT</sequence>
<feature type="domain" description="Ral GTPase-activating protein subunit alpha/beta N-terminal" evidence="1">
    <location>
        <begin position="150"/>
        <end position="264"/>
    </location>
</feature>
<proteinExistence type="predicted"/>
<evidence type="ECO:0000259" key="1">
    <source>
        <dbReference type="Pfam" id="PF20412"/>
    </source>
</evidence>
<dbReference type="Pfam" id="PF20412">
    <property type="entry name" value="RALGAPB_N"/>
    <property type="match status" value="1"/>
</dbReference>
<accession>A0A813SGE4</accession>